<evidence type="ECO:0000313" key="2">
    <source>
        <dbReference type="EMBL" id="KAK4503240.1"/>
    </source>
</evidence>
<reference evidence="2 3" key="1">
    <citation type="journal article" date="2023" name="G3 (Bethesda)">
        <title>A chromosome-level genome assembly of Zasmidium syzygii isolated from banana leaves.</title>
        <authorList>
            <person name="van Westerhoven A.C."/>
            <person name="Mehrabi R."/>
            <person name="Talebi R."/>
            <person name="Steentjes M.B.F."/>
            <person name="Corcolon B."/>
            <person name="Chong P.A."/>
            <person name="Kema G.H.J."/>
            <person name="Seidl M.F."/>
        </authorList>
    </citation>
    <scope>NUCLEOTIDE SEQUENCE [LARGE SCALE GENOMIC DNA]</scope>
    <source>
        <strain evidence="2 3">P124</strain>
    </source>
</reference>
<dbReference type="EMBL" id="JAXOVC010000004">
    <property type="protein sequence ID" value="KAK4503240.1"/>
    <property type="molecule type" value="Genomic_DNA"/>
</dbReference>
<sequence length="386" mass="40507">MISRLSVGALALSLCGYALAQDNCTTTCQSFGVDFVDGGSYFQNIDSTQPFTAVQEFEGCQDDQSNNILVDPTGEQYECSKTPLTPDDTRQTVTCPIDKNQLTSGEWSLIIISNNGQCEPIDYIRQFSLSVGPQLTTTVVPTVTLTTTSTPISSTIITSTTTITSSAPPLTTTATGAPSATVTYYPLPTITIVARGVFTITSTSQVASVVATSTIETTGPCLFAALAEPTPEAAARKLIPDPINNKISVSILGNNVARAEPTPIARRGGSTFSKPEVRKEVVEIRSPALQRRAPDEPTTTVIDSTAVPSTSTSIIFAPTQTVTGTTTLVQTSTTTPVVTVSKGGARVTTVTAPRVTITNTFFIPVTQVVVTRTSDLTATVTSSVGC</sequence>
<evidence type="ECO:0000313" key="3">
    <source>
        <dbReference type="Proteomes" id="UP001305779"/>
    </source>
</evidence>
<protein>
    <submittedName>
        <fullName evidence="2">Uncharacterized protein</fullName>
    </submittedName>
</protein>
<accession>A0ABR0EP25</accession>
<dbReference type="Proteomes" id="UP001305779">
    <property type="component" value="Unassembled WGS sequence"/>
</dbReference>
<feature type="signal peptide" evidence="1">
    <location>
        <begin position="1"/>
        <end position="20"/>
    </location>
</feature>
<proteinExistence type="predicted"/>
<organism evidence="2 3">
    <name type="scientific">Zasmidium cellare</name>
    <name type="common">Wine cellar mold</name>
    <name type="synonym">Racodium cellare</name>
    <dbReference type="NCBI Taxonomy" id="395010"/>
    <lineage>
        <taxon>Eukaryota</taxon>
        <taxon>Fungi</taxon>
        <taxon>Dikarya</taxon>
        <taxon>Ascomycota</taxon>
        <taxon>Pezizomycotina</taxon>
        <taxon>Dothideomycetes</taxon>
        <taxon>Dothideomycetidae</taxon>
        <taxon>Mycosphaerellales</taxon>
        <taxon>Mycosphaerellaceae</taxon>
        <taxon>Zasmidium</taxon>
    </lineage>
</organism>
<keyword evidence="3" id="KW-1185">Reference proteome</keyword>
<evidence type="ECO:0000256" key="1">
    <source>
        <dbReference type="SAM" id="SignalP"/>
    </source>
</evidence>
<comment type="caution">
    <text evidence="2">The sequence shown here is derived from an EMBL/GenBank/DDBJ whole genome shotgun (WGS) entry which is preliminary data.</text>
</comment>
<name>A0ABR0EP25_ZASCE</name>
<feature type="chain" id="PRO_5046497634" evidence="1">
    <location>
        <begin position="21"/>
        <end position="386"/>
    </location>
</feature>
<keyword evidence="1" id="KW-0732">Signal</keyword>
<gene>
    <name evidence="2" type="ORF">PRZ48_006668</name>
</gene>